<keyword evidence="3" id="KW-0804">Transcription</keyword>
<dbReference type="RefSeq" id="WP_189489583.1">
    <property type="nucleotide sequence ID" value="NZ_BMZO01000005.1"/>
</dbReference>
<dbReference type="CDD" id="cd01392">
    <property type="entry name" value="HTH_LacI"/>
    <property type="match status" value="1"/>
</dbReference>
<name>A0A8J3DRT6_9HYPH</name>
<keyword evidence="1" id="KW-0805">Transcription regulation</keyword>
<dbReference type="InterPro" id="IPR010982">
    <property type="entry name" value="Lambda_DNA-bd_dom_sf"/>
</dbReference>
<dbReference type="PROSITE" id="PS50932">
    <property type="entry name" value="HTH_LACI_2"/>
    <property type="match status" value="1"/>
</dbReference>
<dbReference type="Pfam" id="PF00356">
    <property type="entry name" value="LacI"/>
    <property type="match status" value="1"/>
</dbReference>
<dbReference type="InterPro" id="IPR046335">
    <property type="entry name" value="LacI/GalR-like_sensor"/>
</dbReference>
<comment type="caution">
    <text evidence="5">The sequence shown here is derived from an EMBL/GenBank/DDBJ whole genome shotgun (WGS) entry which is preliminary data.</text>
</comment>
<sequence length="338" mass="37810">MERGAKKPTLRTIAEITGLAVTTVSRALADAPQIALDTRTRVRRVADEIGYLPDRAAQRLRTGRTNVISLILDPHDEILGFSTSIIRGLTKILRETRYNLVITPHFAEVPTLEPVQHILKNRMADGMIFSRTEPFDPRVKLLLENDFPFVSHGRTDFVSAHPYVDYDNERFAITAAKRLIEKGRKKLAIILPPERFTFCQHLRYGFMSVVRSEGVSFEIAEGVTLDSPASDVFAWAQARFVKGDAPDGFVCAGEVSALAILATAADNGLEIGRDIDIVSKSTSDISQLFRPRIDQINEPLDEAGELMGRFLLRRIAGESVEKLQHTQLPEPRFMTFHS</sequence>
<dbReference type="GO" id="GO:0003700">
    <property type="term" value="F:DNA-binding transcription factor activity"/>
    <property type="evidence" value="ECO:0007669"/>
    <property type="project" value="TreeGrafter"/>
</dbReference>
<dbReference type="Pfam" id="PF13377">
    <property type="entry name" value="Peripla_BP_3"/>
    <property type="match status" value="1"/>
</dbReference>
<dbReference type="PANTHER" id="PTHR30146">
    <property type="entry name" value="LACI-RELATED TRANSCRIPTIONAL REPRESSOR"/>
    <property type="match status" value="1"/>
</dbReference>
<feature type="domain" description="HTH lacI-type" evidence="4">
    <location>
        <begin position="8"/>
        <end position="62"/>
    </location>
</feature>
<proteinExistence type="predicted"/>
<evidence type="ECO:0000256" key="2">
    <source>
        <dbReference type="ARBA" id="ARBA00023125"/>
    </source>
</evidence>
<dbReference type="Gene3D" id="1.10.260.40">
    <property type="entry name" value="lambda repressor-like DNA-binding domains"/>
    <property type="match status" value="1"/>
</dbReference>
<reference evidence="5" key="1">
    <citation type="journal article" date="2014" name="Int. J. Syst. Evol. Microbiol.">
        <title>Complete genome sequence of Corynebacterium casei LMG S-19264T (=DSM 44701T), isolated from a smear-ripened cheese.</title>
        <authorList>
            <consortium name="US DOE Joint Genome Institute (JGI-PGF)"/>
            <person name="Walter F."/>
            <person name="Albersmeier A."/>
            <person name="Kalinowski J."/>
            <person name="Ruckert C."/>
        </authorList>
    </citation>
    <scope>NUCLEOTIDE SEQUENCE</scope>
    <source>
        <strain evidence="5">KCTC 42097</strain>
    </source>
</reference>
<keyword evidence="2" id="KW-0238">DNA-binding</keyword>
<evidence type="ECO:0000256" key="1">
    <source>
        <dbReference type="ARBA" id="ARBA00023015"/>
    </source>
</evidence>
<dbReference type="CDD" id="cd20009">
    <property type="entry name" value="PBP1_RafR-like"/>
    <property type="match status" value="1"/>
</dbReference>
<dbReference type="SUPFAM" id="SSF53822">
    <property type="entry name" value="Periplasmic binding protein-like I"/>
    <property type="match status" value="1"/>
</dbReference>
<dbReference type="AlphaFoldDB" id="A0A8J3DRT6"/>
<dbReference type="GO" id="GO:0000976">
    <property type="term" value="F:transcription cis-regulatory region binding"/>
    <property type="evidence" value="ECO:0007669"/>
    <property type="project" value="TreeGrafter"/>
</dbReference>
<dbReference type="PANTHER" id="PTHR30146:SF109">
    <property type="entry name" value="HTH-TYPE TRANSCRIPTIONAL REGULATOR GALS"/>
    <property type="match status" value="1"/>
</dbReference>
<dbReference type="EMBL" id="BMZO01000005">
    <property type="protein sequence ID" value="GHC70607.1"/>
    <property type="molecule type" value="Genomic_DNA"/>
</dbReference>
<dbReference type="InterPro" id="IPR000843">
    <property type="entry name" value="HTH_LacI"/>
</dbReference>
<protein>
    <submittedName>
        <fullName evidence="5">LacI family transcriptional regulator</fullName>
    </submittedName>
</protein>
<reference evidence="5" key="2">
    <citation type="submission" date="2020-09" db="EMBL/GenBank/DDBJ databases">
        <authorList>
            <person name="Sun Q."/>
            <person name="Kim S."/>
        </authorList>
    </citation>
    <scope>NUCLEOTIDE SEQUENCE</scope>
    <source>
        <strain evidence="5">KCTC 42097</strain>
    </source>
</reference>
<evidence type="ECO:0000256" key="3">
    <source>
        <dbReference type="ARBA" id="ARBA00023163"/>
    </source>
</evidence>
<dbReference type="Proteomes" id="UP000641137">
    <property type="component" value="Unassembled WGS sequence"/>
</dbReference>
<evidence type="ECO:0000313" key="5">
    <source>
        <dbReference type="EMBL" id="GHC70607.1"/>
    </source>
</evidence>
<dbReference type="InterPro" id="IPR028082">
    <property type="entry name" value="Peripla_BP_I"/>
</dbReference>
<dbReference type="SMART" id="SM00354">
    <property type="entry name" value="HTH_LACI"/>
    <property type="match status" value="1"/>
</dbReference>
<organism evidence="5 6">
    <name type="scientific">Limoniibacter endophyticus</name>
    <dbReference type="NCBI Taxonomy" id="1565040"/>
    <lineage>
        <taxon>Bacteria</taxon>
        <taxon>Pseudomonadati</taxon>
        <taxon>Pseudomonadota</taxon>
        <taxon>Alphaproteobacteria</taxon>
        <taxon>Hyphomicrobiales</taxon>
        <taxon>Bartonellaceae</taxon>
        <taxon>Limoniibacter</taxon>
    </lineage>
</organism>
<gene>
    <name evidence="5" type="ORF">GCM10010136_17080</name>
</gene>
<dbReference type="SUPFAM" id="SSF47413">
    <property type="entry name" value="lambda repressor-like DNA-binding domains"/>
    <property type="match status" value="1"/>
</dbReference>
<evidence type="ECO:0000259" key="4">
    <source>
        <dbReference type="PROSITE" id="PS50932"/>
    </source>
</evidence>
<dbReference type="Gene3D" id="3.40.50.2300">
    <property type="match status" value="2"/>
</dbReference>
<accession>A0A8J3DRT6</accession>
<keyword evidence="6" id="KW-1185">Reference proteome</keyword>
<evidence type="ECO:0000313" key="6">
    <source>
        <dbReference type="Proteomes" id="UP000641137"/>
    </source>
</evidence>